<evidence type="ECO:0000259" key="6">
    <source>
        <dbReference type="Pfam" id="PF10075"/>
    </source>
</evidence>
<evidence type="ECO:0000256" key="3">
    <source>
        <dbReference type="ARBA" id="ARBA00022490"/>
    </source>
</evidence>
<dbReference type="AlphaFoldDB" id="A0AAJ6QLW4"/>
<proteinExistence type="predicted"/>
<keyword evidence="4" id="KW-0736">Signalosome</keyword>
<dbReference type="GO" id="GO:0010387">
    <property type="term" value="P:COP9 signalosome assembly"/>
    <property type="evidence" value="ECO:0007669"/>
    <property type="project" value="InterPro"/>
</dbReference>
<feature type="domain" description="CSN8/PSMD8/EIF3K" evidence="6">
    <location>
        <begin position="40"/>
        <end position="170"/>
    </location>
</feature>
<dbReference type="RefSeq" id="XP_003737011.1">
    <property type="nucleotide sequence ID" value="XM_003736963.1"/>
</dbReference>
<accession>A0AAJ6QLW4</accession>
<dbReference type="GO" id="GO:0005737">
    <property type="term" value="C:cytoplasm"/>
    <property type="evidence" value="ECO:0007669"/>
    <property type="project" value="UniProtKB-SubCell"/>
</dbReference>
<evidence type="ECO:0000313" key="7">
    <source>
        <dbReference type="Proteomes" id="UP000694867"/>
    </source>
</evidence>
<keyword evidence="7" id="KW-1185">Reference proteome</keyword>
<reference evidence="8" key="1">
    <citation type="submission" date="2025-08" db="UniProtKB">
        <authorList>
            <consortium name="RefSeq"/>
        </authorList>
    </citation>
    <scope>IDENTIFICATION</scope>
</reference>
<dbReference type="PANTHER" id="PTHR13339:SF0">
    <property type="entry name" value="COP9 SIGNALOSOME COMPLEX SUBUNIT 8"/>
    <property type="match status" value="1"/>
</dbReference>
<keyword evidence="3" id="KW-0963">Cytoplasm</keyword>
<dbReference type="Pfam" id="PF10075">
    <property type="entry name" value="CSN8_PSD8_EIF3K"/>
    <property type="match status" value="1"/>
</dbReference>
<dbReference type="Proteomes" id="UP000694867">
    <property type="component" value="Unplaced"/>
</dbReference>
<dbReference type="GO" id="GO:0000338">
    <property type="term" value="P:protein deneddylation"/>
    <property type="evidence" value="ECO:0007669"/>
    <property type="project" value="InterPro"/>
</dbReference>
<dbReference type="CTD" id="49077"/>
<gene>
    <name evidence="8" type="primary">LOC100904107</name>
</gene>
<name>A0AAJ6QLW4_9ACAR</name>
<dbReference type="GO" id="GO:0008180">
    <property type="term" value="C:COP9 signalosome"/>
    <property type="evidence" value="ECO:0007669"/>
    <property type="project" value="UniProtKB-KW"/>
</dbReference>
<evidence type="ECO:0000256" key="5">
    <source>
        <dbReference type="ARBA" id="ARBA00023242"/>
    </source>
</evidence>
<dbReference type="InterPro" id="IPR033464">
    <property type="entry name" value="CSN8_PSD8_EIF3K"/>
</dbReference>
<evidence type="ECO:0000256" key="2">
    <source>
        <dbReference type="ARBA" id="ARBA00004496"/>
    </source>
</evidence>
<dbReference type="GeneID" id="100904107"/>
<protein>
    <submittedName>
        <fullName evidence="8">COP9 signalosome complex subunit 8</fullName>
    </submittedName>
</protein>
<evidence type="ECO:0000313" key="8">
    <source>
        <dbReference type="RefSeq" id="XP_003737011.1"/>
    </source>
</evidence>
<dbReference type="InterPro" id="IPR033205">
    <property type="entry name" value="COP9_CSN8"/>
</dbReference>
<sequence>MLATEKPEDIRWRYASKLSELERLEVDRAGRDDTPLEALADMYFHLMAIYLIKDDLPNAKFVWKRAPDPVKRALPAFKLLHQVFLALWGRQFPAVYTALQAPWPPAMQATMDDLRSLTVHRATSILAKTYENVAAEDFCSFLGVNPPDVEKACAELGWRFEAGYIFPTANVSSESEAIPSEQQLAKLTDFVSFLEC</sequence>
<organism evidence="7 8">
    <name type="scientific">Galendromus occidentalis</name>
    <name type="common">western predatory mite</name>
    <dbReference type="NCBI Taxonomy" id="34638"/>
    <lineage>
        <taxon>Eukaryota</taxon>
        <taxon>Metazoa</taxon>
        <taxon>Ecdysozoa</taxon>
        <taxon>Arthropoda</taxon>
        <taxon>Chelicerata</taxon>
        <taxon>Arachnida</taxon>
        <taxon>Acari</taxon>
        <taxon>Parasitiformes</taxon>
        <taxon>Mesostigmata</taxon>
        <taxon>Gamasina</taxon>
        <taxon>Phytoseioidea</taxon>
        <taxon>Phytoseiidae</taxon>
        <taxon>Typhlodrominae</taxon>
        <taxon>Galendromus</taxon>
    </lineage>
</organism>
<dbReference type="PANTHER" id="PTHR13339">
    <property type="entry name" value="COP9 SIGNALOSOME COMPLEX SUBUNIT 8"/>
    <property type="match status" value="1"/>
</dbReference>
<dbReference type="KEGG" id="goe:100904107"/>
<comment type="subcellular location">
    <subcellularLocation>
        <location evidence="2">Cytoplasm</location>
    </subcellularLocation>
    <subcellularLocation>
        <location evidence="1">Nucleus</location>
    </subcellularLocation>
</comment>
<evidence type="ECO:0000256" key="4">
    <source>
        <dbReference type="ARBA" id="ARBA00022790"/>
    </source>
</evidence>
<keyword evidence="5" id="KW-0539">Nucleus</keyword>
<evidence type="ECO:0000256" key="1">
    <source>
        <dbReference type="ARBA" id="ARBA00004123"/>
    </source>
</evidence>